<dbReference type="UniPathway" id="UPA00074">
    <property type="reaction ID" value="UER00128"/>
</dbReference>
<dbReference type="GO" id="GO:0004642">
    <property type="term" value="F:phosphoribosylformylglycinamidine synthase activity"/>
    <property type="evidence" value="ECO:0007669"/>
    <property type="project" value="UniProtKB-UniRule"/>
</dbReference>
<dbReference type="Proteomes" id="UP000050929">
    <property type="component" value="Unassembled WGS sequence"/>
</dbReference>
<keyword evidence="5 8" id="KW-0378">Hydrolase</keyword>
<sequence>MRFAVIVFPGSNCDKDLYYAVKDGINADVKMVDYRENSLEGFDAILIPGGFSYGDYLRSGAIAAHAPIINEIKRVANLDVPILGICNGFQILTEIGLLPGCLMKNQQNKFICEDVELSVENNQTVFTSDYNYRQILKIPVAHGEGNYYCDESTLNELNKNNQIVFKYCSNINGSVENIAGISNKKGNVLGMMPHPERALEEIVGSDDGLKMFQSILKSHMDRVNL</sequence>
<keyword evidence="7 8" id="KW-0315">Glutamine amidotransferase</keyword>
<dbReference type="GO" id="GO:0006189">
    <property type="term" value="P:'de novo' IMP biosynthetic process"/>
    <property type="evidence" value="ECO:0007669"/>
    <property type="project" value="UniProtKB-UniRule"/>
</dbReference>
<dbReference type="CDD" id="cd01740">
    <property type="entry name" value="GATase1_FGAR_AT"/>
    <property type="match status" value="1"/>
</dbReference>
<dbReference type="EC" id="6.3.5.3" evidence="8"/>
<proteinExistence type="inferred from homology"/>
<comment type="function">
    <text evidence="8">Part of the phosphoribosylformylglycinamidine synthase complex involved in the purines biosynthetic pathway. Catalyzes the ATP-dependent conversion of formylglycinamide ribonucleotide (FGAR) and glutamine to yield formylglycinamidine ribonucleotide (FGAM) and glutamate. The FGAM synthase complex is composed of three subunits. PurQ produces an ammonia molecule by converting glutamine to glutamate. PurL transfers the ammonia molecule to FGAR to form FGAM in an ATP-dependent manner. PurS interacts with PurQ and PurL and is thought to assist in the transfer of the ammonia molecule from PurQ to PurL.</text>
</comment>
<gene>
    <name evidence="8" type="primary">purQ</name>
    <name evidence="9" type="ORF">FC72_GL000116</name>
</gene>
<evidence type="ECO:0000256" key="6">
    <source>
        <dbReference type="ARBA" id="ARBA00022840"/>
    </source>
</evidence>
<dbReference type="FunFam" id="3.40.50.880:FF:000019">
    <property type="entry name" value="Phosphoribosylformylglycinamidine synthase subunit PurQ"/>
    <property type="match status" value="1"/>
</dbReference>
<comment type="subunit">
    <text evidence="8">Part of the FGAM synthase complex composed of 1 PurL, 1 PurQ and 2 PurS subunits.</text>
</comment>
<evidence type="ECO:0000256" key="7">
    <source>
        <dbReference type="ARBA" id="ARBA00022962"/>
    </source>
</evidence>
<evidence type="ECO:0000256" key="8">
    <source>
        <dbReference type="HAMAP-Rule" id="MF_00421"/>
    </source>
</evidence>
<comment type="pathway">
    <text evidence="8">Purine metabolism; IMP biosynthesis via de novo pathway; 5-amino-1-(5-phospho-D-ribosyl)imidazole from N(2)-formyl-N(1)-(5-phospho-D-ribosyl)glycinamide: step 1/2.</text>
</comment>
<dbReference type="PROSITE" id="PS51273">
    <property type="entry name" value="GATASE_TYPE_1"/>
    <property type="match status" value="1"/>
</dbReference>
<name>A0A0R1J3A2_9LACO</name>
<keyword evidence="3 8" id="KW-0547">Nucleotide-binding</keyword>
<dbReference type="HAMAP" id="MF_00421">
    <property type="entry name" value="PurQ"/>
    <property type="match status" value="1"/>
</dbReference>
<dbReference type="SMART" id="SM01211">
    <property type="entry name" value="GATase_5"/>
    <property type="match status" value="1"/>
</dbReference>
<dbReference type="PIRSF" id="PIRSF001586">
    <property type="entry name" value="FGAM_synth_I"/>
    <property type="match status" value="1"/>
</dbReference>
<keyword evidence="6 8" id="KW-0067">ATP-binding</keyword>
<dbReference type="PANTHER" id="PTHR47552:SF1">
    <property type="entry name" value="PHOSPHORIBOSYLFORMYLGLYCINAMIDINE SYNTHASE SUBUNIT PURQ"/>
    <property type="match status" value="1"/>
</dbReference>
<evidence type="ECO:0000313" key="9">
    <source>
        <dbReference type="EMBL" id="KRK65672.1"/>
    </source>
</evidence>
<dbReference type="InterPro" id="IPR029062">
    <property type="entry name" value="Class_I_gatase-like"/>
</dbReference>
<comment type="subcellular location">
    <subcellularLocation>
        <location evidence="8">Cytoplasm</location>
    </subcellularLocation>
</comment>
<feature type="active site" evidence="8">
    <location>
        <position position="196"/>
    </location>
</feature>
<evidence type="ECO:0000256" key="1">
    <source>
        <dbReference type="ARBA" id="ARBA00022490"/>
    </source>
</evidence>
<dbReference type="InterPro" id="IPR010075">
    <property type="entry name" value="PRibForGlyAmidine_synth_PurQ"/>
</dbReference>
<comment type="catalytic activity">
    <reaction evidence="8">
        <text>L-glutamine + H2O = L-glutamate + NH4(+)</text>
        <dbReference type="Rhea" id="RHEA:15889"/>
        <dbReference type="ChEBI" id="CHEBI:15377"/>
        <dbReference type="ChEBI" id="CHEBI:28938"/>
        <dbReference type="ChEBI" id="CHEBI:29985"/>
        <dbReference type="ChEBI" id="CHEBI:58359"/>
        <dbReference type="EC" id="3.5.1.2"/>
    </reaction>
</comment>
<dbReference type="NCBIfam" id="TIGR01737">
    <property type="entry name" value="FGAM_synth_I"/>
    <property type="match status" value="1"/>
</dbReference>
<dbReference type="AlphaFoldDB" id="A0A0R1J3A2"/>
<accession>A0A0R1J3A2</accession>
<evidence type="ECO:0000313" key="10">
    <source>
        <dbReference type="Proteomes" id="UP000050929"/>
    </source>
</evidence>
<keyword evidence="1 8" id="KW-0963">Cytoplasm</keyword>
<dbReference type="GO" id="GO:0005524">
    <property type="term" value="F:ATP binding"/>
    <property type="evidence" value="ECO:0007669"/>
    <property type="project" value="UniProtKB-KW"/>
</dbReference>
<dbReference type="RefSeq" id="WP_057763689.1">
    <property type="nucleotide sequence ID" value="NZ_AZDG01000001.1"/>
</dbReference>
<comment type="caution">
    <text evidence="9">The sequence shown here is derived from an EMBL/GenBank/DDBJ whole genome shotgun (WGS) entry which is preliminary data.</text>
</comment>
<keyword evidence="2 8" id="KW-0436">Ligase</keyword>
<dbReference type="GO" id="GO:0005737">
    <property type="term" value="C:cytoplasm"/>
    <property type="evidence" value="ECO:0007669"/>
    <property type="project" value="UniProtKB-SubCell"/>
</dbReference>
<dbReference type="PANTHER" id="PTHR47552">
    <property type="entry name" value="PHOSPHORIBOSYLFORMYLGLYCINAMIDINE SYNTHASE SUBUNIT PURQ"/>
    <property type="match status" value="1"/>
</dbReference>
<dbReference type="STRING" id="1423811.FC72_GL000116"/>
<dbReference type="Pfam" id="PF13507">
    <property type="entry name" value="GATase_5"/>
    <property type="match status" value="1"/>
</dbReference>
<dbReference type="EC" id="3.5.1.2" evidence="8"/>
<feature type="active site" description="Nucleophile" evidence="8">
    <location>
        <position position="86"/>
    </location>
</feature>
<protein>
    <recommendedName>
        <fullName evidence="8">Phosphoribosylformylglycinamidine synthase subunit PurQ</fullName>
        <shortName evidence="8">FGAM synthase</shortName>
        <ecNumber evidence="8">6.3.5.3</ecNumber>
    </recommendedName>
    <alternativeName>
        <fullName evidence="8">Formylglycinamide ribonucleotide amidotransferase subunit I</fullName>
        <shortName evidence="8">FGAR amidotransferase I</shortName>
        <shortName evidence="8">FGAR-AT I</shortName>
    </alternativeName>
    <alternativeName>
        <fullName evidence="8">Glutaminase PurQ</fullName>
        <ecNumber evidence="8">3.5.1.2</ecNumber>
    </alternativeName>
    <alternativeName>
        <fullName evidence="8">Phosphoribosylformylglycinamidine synthase subunit I</fullName>
    </alternativeName>
</protein>
<feature type="active site" evidence="8">
    <location>
        <position position="194"/>
    </location>
</feature>
<dbReference type="NCBIfam" id="NF002957">
    <property type="entry name" value="PRK03619.1"/>
    <property type="match status" value="1"/>
</dbReference>
<dbReference type="PATRIC" id="fig|1423811.3.peg.115"/>
<keyword evidence="4 8" id="KW-0658">Purine biosynthesis</keyword>
<dbReference type="Gene3D" id="3.40.50.880">
    <property type="match status" value="1"/>
</dbReference>
<comment type="catalytic activity">
    <reaction evidence="8">
        <text>N(2)-formyl-N(1)-(5-phospho-beta-D-ribosyl)glycinamide + L-glutamine + ATP + H2O = 2-formamido-N(1)-(5-O-phospho-beta-D-ribosyl)acetamidine + L-glutamate + ADP + phosphate + H(+)</text>
        <dbReference type="Rhea" id="RHEA:17129"/>
        <dbReference type="ChEBI" id="CHEBI:15377"/>
        <dbReference type="ChEBI" id="CHEBI:15378"/>
        <dbReference type="ChEBI" id="CHEBI:29985"/>
        <dbReference type="ChEBI" id="CHEBI:30616"/>
        <dbReference type="ChEBI" id="CHEBI:43474"/>
        <dbReference type="ChEBI" id="CHEBI:58359"/>
        <dbReference type="ChEBI" id="CHEBI:147286"/>
        <dbReference type="ChEBI" id="CHEBI:147287"/>
        <dbReference type="ChEBI" id="CHEBI:456216"/>
        <dbReference type="EC" id="6.3.5.3"/>
    </reaction>
</comment>
<dbReference type="GO" id="GO:0004359">
    <property type="term" value="F:glutaminase activity"/>
    <property type="evidence" value="ECO:0007669"/>
    <property type="project" value="UniProtKB-EC"/>
</dbReference>
<evidence type="ECO:0000256" key="4">
    <source>
        <dbReference type="ARBA" id="ARBA00022755"/>
    </source>
</evidence>
<dbReference type="OrthoDB" id="9804441at2"/>
<keyword evidence="10" id="KW-1185">Reference proteome</keyword>
<evidence type="ECO:0000256" key="5">
    <source>
        <dbReference type="ARBA" id="ARBA00022801"/>
    </source>
</evidence>
<evidence type="ECO:0000256" key="3">
    <source>
        <dbReference type="ARBA" id="ARBA00022741"/>
    </source>
</evidence>
<organism evidence="9 10">
    <name type="scientific">Companilactobacillus tucceti DSM 20183</name>
    <dbReference type="NCBI Taxonomy" id="1423811"/>
    <lineage>
        <taxon>Bacteria</taxon>
        <taxon>Bacillati</taxon>
        <taxon>Bacillota</taxon>
        <taxon>Bacilli</taxon>
        <taxon>Lactobacillales</taxon>
        <taxon>Lactobacillaceae</taxon>
        <taxon>Companilactobacillus</taxon>
    </lineage>
</organism>
<dbReference type="EMBL" id="AZDG01000001">
    <property type="protein sequence ID" value="KRK65672.1"/>
    <property type="molecule type" value="Genomic_DNA"/>
</dbReference>
<evidence type="ECO:0000256" key="2">
    <source>
        <dbReference type="ARBA" id="ARBA00022598"/>
    </source>
</evidence>
<dbReference type="SUPFAM" id="SSF52317">
    <property type="entry name" value="Class I glutamine amidotransferase-like"/>
    <property type="match status" value="1"/>
</dbReference>
<reference evidence="9 10" key="1">
    <citation type="journal article" date="2015" name="Genome Announc.">
        <title>Expanding the biotechnology potential of lactobacilli through comparative genomics of 213 strains and associated genera.</title>
        <authorList>
            <person name="Sun Z."/>
            <person name="Harris H.M."/>
            <person name="McCann A."/>
            <person name="Guo C."/>
            <person name="Argimon S."/>
            <person name="Zhang W."/>
            <person name="Yang X."/>
            <person name="Jeffery I.B."/>
            <person name="Cooney J.C."/>
            <person name="Kagawa T.F."/>
            <person name="Liu W."/>
            <person name="Song Y."/>
            <person name="Salvetti E."/>
            <person name="Wrobel A."/>
            <person name="Rasinkangas P."/>
            <person name="Parkhill J."/>
            <person name="Rea M.C."/>
            <person name="O'Sullivan O."/>
            <person name="Ritari J."/>
            <person name="Douillard F.P."/>
            <person name="Paul Ross R."/>
            <person name="Yang R."/>
            <person name="Briner A.E."/>
            <person name="Felis G.E."/>
            <person name="de Vos W.M."/>
            <person name="Barrangou R."/>
            <person name="Klaenhammer T.R."/>
            <person name="Caufield P.W."/>
            <person name="Cui Y."/>
            <person name="Zhang H."/>
            <person name="O'Toole P.W."/>
        </authorList>
    </citation>
    <scope>NUCLEOTIDE SEQUENCE [LARGE SCALE GENOMIC DNA]</scope>
    <source>
        <strain evidence="9 10">DSM 20183</strain>
    </source>
</reference>